<accession>A0A4D8PV85</accession>
<sequence length="101" mass="11694">MKVRYLRGALRNIDDISRYVREHNPAAAVRIAQRIRQSVALIAERPNIGKPGIFPGTRELKLSDLSYRIVYRVTVSNDMDAQLEILRVHHIRRQPPPPDWA</sequence>
<reference evidence="3 4" key="1">
    <citation type="submission" date="2018-09" db="EMBL/GenBank/DDBJ databases">
        <title>Whole genome based analysis of evolution and adaptive divergence in Indian and Brazilian strains of Azospirillum brasilense.</title>
        <authorList>
            <person name="Singh C."/>
            <person name="Tripathi A.K."/>
        </authorList>
    </citation>
    <scope>NUCLEOTIDE SEQUENCE [LARGE SCALE GENOMIC DNA]</scope>
    <source>
        <strain evidence="3 4">MTCC4036</strain>
    </source>
</reference>
<proteinExistence type="inferred from homology"/>
<dbReference type="InterPro" id="IPR051803">
    <property type="entry name" value="TA_system_RelE-like_toxin"/>
</dbReference>
<organism evidence="3 4">
    <name type="scientific">Azospirillum brasilense</name>
    <dbReference type="NCBI Taxonomy" id="192"/>
    <lineage>
        <taxon>Bacteria</taxon>
        <taxon>Pseudomonadati</taxon>
        <taxon>Pseudomonadota</taxon>
        <taxon>Alphaproteobacteria</taxon>
        <taxon>Rhodospirillales</taxon>
        <taxon>Azospirillaceae</taxon>
        <taxon>Azospirillum</taxon>
    </lineage>
</organism>
<dbReference type="InterPro" id="IPR035093">
    <property type="entry name" value="RelE/ParE_toxin_dom_sf"/>
</dbReference>
<evidence type="ECO:0000313" key="3">
    <source>
        <dbReference type="EMBL" id="QCO02244.1"/>
    </source>
</evidence>
<dbReference type="InterPro" id="IPR007712">
    <property type="entry name" value="RelE/ParE_toxin"/>
</dbReference>
<name>A0A4D8PV85_AZOBR</name>
<evidence type="ECO:0000256" key="2">
    <source>
        <dbReference type="ARBA" id="ARBA00022649"/>
    </source>
</evidence>
<keyword evidence="2" id="KW-1277">Toxin-antitoxin system</keyword>
<dbReference type="Proteomes" id="UP000298596">
    <property type="component" value="Chromosome"/>
</dbReference>
<evidence type="ECO:0000313" key="4">
    <source>
        <dbReference type="Proteomes" id="UP000298596"/>
    </source>
</evidence>
<gene>
    <name evidence="3" type="ORF">D3867_09560</name>
</gene>
<dbReference type="Gene3D" id="3.30.2310.20">
    <property type="entry name" value="RelE-like"/>
    <property type="match status" value="1"/>
</dbReference>
<comment type="similarity">
    <text evidence="1">Belongs to the RelE toxin family.</text>
</comment>
<dbReference type="PANTHER" id="PTHR33755">
    <property type="entry name" value="TOXIN PARE1-RELATED"/>
    <property type="match status" value="1"/>
</dbReference>
<protein>
    <submittedName>
        <fullName evidence="3">Type II toxin-antitoxin system RelE/ParE family toxin</fullName>
    </submittedName>
</protein>
<dbReference type="AlphaFoldDB" id="A0A4D8PV85"/>
<dbReference type="EMBL" id="CP032330">
    <property type="protein sequence ID" value="QCO02244.1"/>
    <property type="molecule type" value="Genomic_DNA"/>
</dbReference>
<dbReference type="Pfam" id="PF05016">
    <property type="entry name" value="ParE_toxin"/>
    <property type="match status" value="1"/>
</dbReference>
<evidence type="ECO:0000256" key="1">
    <source>
        <dbReference type="ARBA" id="ARBA00006226"/>
    </source>
</evidence>